<organism evidence="9 10">
    <name type="scientific">Murimonas intestini</name>
    <dbReference type="NCBI Taxonomy" id="1337051"/>
    <lineage>
        <taxon>Bacteria</taxon>
        <taxon>Bacillati</taxon>
        <taxon>Bacillota</taxon>
        <taxon>Clostridia</taxon>
        <taxon>Lachnospirales</taxon>
        <taxon>Lachnospiraceae</taxon>
        <taxon>Murimonas</taxon>
    </lineage>
</organism>
<dbReference type="Gene3D" id="3.40.50.10840">
    <property type="entry name" value="Putative sugar-binding, N-terminal domain"/>
    <property type="match status" value="1"/>
</dbReference>
<accession>A0AB73T742</accession>
<keyword evidence="3" id="KW-0547">Nucleotide-binding</keyword>
<dbReference type="Pfam" id="PF07005">
    <property type="entry name" value="SBD_N"/>
    <property type="match status" value="1"/>
</dbReference>
<keyword evidence="2" id="KW-0808">Transferase</keyword>
<feature type="domain" description="Four-carbon acid sugar kinase nucleotide binding" evidence="8">
    <location>
        <begin position="317"/>
        <end position="481"/>
    </location>
</feature>
<dbReference type="Proteomes" id="UP000245412">
    <property type="component" value="Unassembled WGS sequence"/>
</dbReference>
<evidence type="ECO:0000256" key="5">
    <source>
        <dbReference type="ARBA" id="ARBA00022840"/>
    </source>
</evidence>
<comment type="similarity">
    <text evidence="1">Belongs to the four-carbon acid sugar kinase family.</text>
</comment>
<reference evidence="9 10" key="1">
    <citation type="submission" date="2018-05" db="EMBL/GenBank/DDBJ databases">
        <authorList>
            <person name="Goeker M."/>
            <person name="Huntemann M."/>
            <person name="Clum A."/>
            <person name="Pillay M."/>
            <person name="Palaniappan K."/>
            <person name="Varghese N."/>
            <person name="Mikhailova N."/>
            <person name="Stamatis D."/>
            <person name="Reddy T."/>
            <person name="Daum C."/>
            <person name="Shapiro N."/>
            <person name="Ivanova N."/>
            <person name="Kyrpides N."/>
            <person name="Woyke T."/>
        </authorList>
    </citation>
    <scope>NUCLEOTIDE SEQUENCE [LARGE SCALE GENOMIC DNA]</scope>
    <source>
        <strain evidence="9 10">DSM 26524</strain>
    </source>
</reference>
<keyword evidence="4" id="KW-0418">Kinase</keyword>
<dbReference type="InterPro" id="IPR010737">
    <property type="entry name" value="4-carb_acid_sugar_kinase_N"/>
</dbReference>
<evidence type="ECO:0000313" key="10">
    <source>
        <dbReference type="Proteomes" id="UP000245412"/>
    </source>
</evidence>
<dbReference type="InterPro" id="IPR037051">
    <property type="entry name" value="4-carb_acid_sugar_kinase_N_sf"/>
</dbReference>
<gene>
    <name evidence="9" type="ORF">C7383_103251</name>
</gene>
<name>A0AB73T742_9FIRM</name>
<protein>
    <submittedName>
        <fullName evidence="9">Uncharacterized protein YgbK (DUF1537 family)</fullName>
    </submittedName>
</protein>
<evidence type="ECO:0000313" key="9">
    <source>
        <dbReference type="EMBL" id="PWJ77406.1"/>
    </source>
</evidence>
<proteinExistence type="inferred from homology"/>
<dbReference type="RefSeq" id="WP_109625508.1">
    <property type="nucleotide sequence ID" value="NZ_CABJAT010000007.1"/>
</dbReference>
<dbReference type="InterPro" id="IPR042213">
    <property type="entry name" value="NBD_C_sf"/>
</dbReference>
<keyword evidence="10" id="KW-1185">Reference proteome</keyword>
<dbReference type="InterPro" id="IPR031475">
    <property type="entry name" value="NBD_C"/>
</dbReference>
<evidence type="ECO:0000259" key="7">
    <source>
        <dbReference type="Pfam" id="PF07005"/>
    </source>
</evidence>
<evidence type="ECO:0000256" key="4">
    <source>
        <dbReference type="ARBA" id="ARBA00022777"/>
    </source>
</evidence>
<dbReference type="Gene3D" id="3.40.980.20">
    <property type="entry name" value="Four-carbon acid sugar kinase, nucleotide binding domain"/>
    <property type="match status" value="1"/>
</dbReference>
<evidence type="ECO:0000256" key="3">
    <source>
        <dbReference type="ARBA" id="ARBA00022741"/>
    </source>
</evidence>
<evidence type="ECO:0000256" key="1">
    <source>
        <dbReference type="ARBA" id="ARBA00005715"/>
    </source>
</evidence>
<evidence type="ECO:0000256" key="6">
    <source>
        <dbReference type="ARBA" id="ARBA00023277"/>
    </source>
</evidence>
<keyword evidence="6" id="KW-0119">Carbohydrate metabolism</keyword>
<evidence type="ECO:0000256" key="2">
    <source>
        <dbReference type="ARBA" id="ARBA00022679"/>
    </source>
</evidence>
<dbReference type="Pfam" id="PF17042">
    <property type="entry name" value="NBD_C"/>
    <property type="match status" value="1"/>
</dbReference>
<dbReference type="GO" id="GO:0005524">
    <property type="term" value="F:ATP binding"/>
    <property type="evidence" value="ECO:0007669"/>
    <property type="project" value="UniProtKB-KW"/>
</dbReference>
<feature type="domain" description="Four-carbon acid sugar kinase N-terminal" evidence="7">
    <location>
        <begin position="38"/>
        <end position="277"/>
    </location>
</feature>
<dbReference type="SUPFAM" id="SSF142764">
    <property type="entry name" value="YgbK-like"/>
    <property type="match status" value="1"/>
</dbReference>
<sequence>MEKYRQIDAKALEDRGRPDGAAARRIFQAEYTGFSKKIIVLDDDPTGTQTVHDVSVYTDWSYESILEGFCEDRNMFFLLTNSRSFSEEKTKQVHREIGERIVRASRETKKDFLVISRGDSTLRGHYPLEMEVLGEALKEYDGRMPDGEILCPFFKEGGRYTIDSVHYVQEKGKLIPAAQTEFAGDATFGYSHSELGEYVEEKSRGRKKSQDCIRITLDMLRGPDLEVPSEKLLEAGGFSTVLVDAVCYEDVEIFCAALLKALKAGKRFLIRSAAAVPKVLGNIADKPLLGREELIKPGSVTAGGTITDAASVPGGIVLAGSHVKKTTVQLERLREADCPLSFLEFNVNTCFQEEGLSAEADRITDRASEEMKKGNTAVVYTSRELFAPAGYSKEELLKASVRISDAVTSVIQKLTVRPRFIIAKGGITSSDVAVKALAIKKAVVMGQIQPGIPVWMTGSESKFPGMPYVIFPGNVGGEDTLKKVVETLSRDSEEQQ</sequence>
<evidence type="ECO:0000259" key="8">
    <source>
        <dbReference type="Pfam" id="PF17042"/>
    </source>
</evidence>
<dbReference type="AlphaFoldDB" id="A0AB73T742"/>
<keyword evidence="5" id="KW-0067">ATP-binding</keyword>
<comment type="caution">
    <text evidence="9">The sequence shown here is derived from an EMBL/GenBank/DDBJ whole genome shotgun (WGS) entry which is preliminary data.</text>
</comment>
<dbReference type="EMBL" id="QGGY01000003">
    <property type="protein sequence ID" value="PWJ77406.1"/>
    <property type="molecule type" value="Genomic_DNA"/>
</dbReference>
<dbReference type="GO" id="GO:0016301">
    <property type="term" value="F:kinase activity"/>
    <property type="evidence" value="ECO:0007669"/>
    <property type="project" value="UniProtKB-KW"/>
</dbReference>